<evidence type="ECO:0000256" key="1">
    <source>
        <dbReference type="ARBA" id="ARBA00022722"/>
    </source>
</evidence>
<evidence type="ECO:0000256" key="7">
    <source>
        <dbReference type="SAM" id="MobiDB-lite"/>
    </source>
</evidence>
<dbReference type="EMBL" id="CP077062">
    <property type="protein sequence ID" value="QWZ07101.1"/>
    <property type="molecule type" value="Genomic_DNA"/>
</dbReference>
<dbReference type="PANTHER" id="PTHR42646">
    <property type="entry name" value="FLAP ENDONUCLEASE XNI"/>
    <property type="match status" value="1"/>
</dbReference>
<keyword evidence="1" id="KW-0540">Nuclease</keyword>
<dbReference type="Pfam" id="PF01367">
    <property type="entry name" value="5_3_exonuc"/>
    <property type="match status" value="1"/>
</dbReference>
<dbReference type="RefSeq" id="WP_216938612.1">
    <property type="nucleotide sequence ID" value="NZ_CP077062.1"/>
</dbReference>
<accession>A0A975XZ64</accession>
<protein>
    <recommendedName>
        <fullName evidence="6">5'-3' exonuclease</fullName>
    </recommendedName>
</protein>
<dbReference type="GO" id="GO:0017108">
    <property type="term" value="F:5'-flap endonuclease activity"/>
    <property type="evidence" value="ECO:0007669"/>
    <property type="project" value="InterPro"/>
</dbReference>
<dbReference type="InterPro" id="IPR002421">
    <property type="entry name" value="5-3_exonuclease"/>
</dbReference>
<evidence type="ECO:0000313" key="10">
    <source>
        <dbReference type="Proteomes" id="UP000683575"/>
    </source>
</evidence>
<dbReference type="CDD" id="cd09859">
    <property type="entry name" value="PIN_53EXO"/>
    <property type="match status" value="1"/>
</dbReference>
<evidence type="ECO:0000256" key="2">
    <source>
        <dbReference type="ARBA" id="ARBA00022801"/>
    </source>
</evidence>
<sequence>MSPRVLLAVDGNSLLHRSFHASARTGFRTPDGRPMWAVRGLLSQLVAAVDRVCADAVVVGFDDREASSRRERWPTYKAHRDPKPESLEEQLDTAIDVLRALGVVVAVPEGLEADDVLASAAAYAPTVGARTVVATSDRDSFALIDRHTRMLRILNGGVDASPLLDPERLVMVTGVRPEQYTDFAALRGDTSDNLPGVSGIGPKTAARLLAEFGSAAAAFDDAAGDGERCTRVLGRSTARKLADPEARARWALNCQVMTMHTTAPLGLDLDAGIGCLPLDEAAVRATFTRLELHVPTAVRALTGKESVGPQPVDVDAGWVPRPRPQPMRHPPLRRPVEPEPASVQGTLF</sequence>
<keyword evidence="10" id="KW-1185">Reference proteome</keyword>
<dbReference type="InterPro" id="IPR038969">
    <property type="entry name" value="FEN"/>
</dbReference>
<dbReference type="PANTHER" id="PTHR42646:SF2">
    <property type="entry name" value="5'-3' EXONUCLEASE FAMILY PROTEIN"/>
    <property type="match status" value="1"/>
</dbReference>
<dbReference type="KEGG" id="nps:KRR39_16570"/>
<feature type="domain" description="5'-3' exonuclease" evidence="8">
    <location>
        <begin position="1"/>
        <end position="274"/>
    </location>
</feature>
<organism evidence="9 10">
    <name type="scientific">Nocardioides panacis</name>
    <dbReference type="NCBI Taxonomy" id="2849501"/>
    <lineage>
        <taxon>Bacteria</taxon>
        <taxon>Bacillati</taxon>
        <taxon>Actinomycetota</taxon>
        <taxon>Actinomycetes</taxon>
        <taxon>Propionibacteriales</taxon>
        <taxon>Nocardioidaceae</taxon>
        <taxon>Nocardioides</taxon>
    </lineage>
</organism>
<comment type="function">
    <text evidence="5">5'-3' exonuclease acting preferentially on double-stranded DNA.</text>
</comment>
<dbReference type="Pfam" id="PF02739">
    <property type="entry name" value="5_3_exonuc_N"/>
    <property type="match status" value="1"/>
</dbReference>
<keyword evidence="2" id="KW-0378">Hydrolase</keyword>
<keyword evidence="3 9" id="KW-0269">Exonuclease</keyword>
<evidence type="ECO:0000256" key="5">
    <source>
        <dbReference type="ARBA" id="ARBA00049957"/>
    </source>
</evidence>
<dbReference type="InterPro" id="IPR008918">
    <property type="entry name" value="HhH2"/>
</dbReference>
<feature type="region of interest" description="Disordered" evidence="7">
    <location>
        <begin position="304"/>
        <end position="348"/>
    </location>
</feature>
<dbReference type="AlphaFoldDB" id="A0A975XZ64"/>
<evidence type="ECO:0000256" key="4">
    <source>
        <dbReference type="ARBA" id="ARBA00023125"/>
    </source>
</evidence>
<gene>
    <name evidence="9" type="ORF">KRR39_16570</name>
</gene>
<dbReference type="SMART" id="SM00279">
    <property type="entry name" value="HhH2"/>
    <property type="match status" value="1"/>
</dbReference>
<dbReference type="InterPro" id="IPR020046">
    <property type="entry name" value="5-3_exonucl_a-hlix_arch_N"/>
</dbReference>
<keyword evidence="4" id="KW-0238">DNA-binding</keyword>
<dbReference type="GO" id="GO:0003677">
    <property type="term" value="F:DNA binding"/>
    <property type="evidence" value="ECO:0007669"/>
    <property type="project" value="UniProtKB-KW"/>
</dbReference>
<proteinExistence type="predicted"/>
<evidence type="ECO:0000256" key="6">
    <source>
        <dbReference type="ARBA" id="ARBA00050026"/>
    </source>
</evidence>
<dbReference type="Proteomes" id="UP000683575">
    <property type="component" value="Chromosome"/>
</dbReference>
<name>A0A975XZ64_9ACTN</name>
<dbReference type="InterPro" id="IPR020045">
    <property type="entry name" value="DNA_polI_H3TH"/>
</dbReference>
<dbReference type="GO" id="GO:0033567">
    <property type="term" value="P:DNA replication, Okazaki fragment processing"/>
    <property type="evidence" value="ECO:0007669"/>
    <property type="project" value="InterPro"/>
</dbReference>
<dbReference type="CDD" id="cd09898">
    <property type="entry name" value="H3TH_53EXO"/>
    <property type="match status" value="1"/>
</dbReference>
<evidence type="ECO:0000259" key="8">
    <source>
        <dbReference type="SMART" id="SM00475"/>
    </source>
</evidence>
<evidence type="ECO:0000313" key="9">
    <source>
        <dbReference type="EMBL" id="QWZ07101.1"/>
    </source>
</evidence>
<reference evidence="9" key="1">
    <citation type="submission" date="2021-06" db="EMBL/GenBank/DDBJ databases">
        <title>Complete genome sequence of Nocardioides sp. G188.</title>
        <authorList>
            <person name="Im W.-T."/>
        </authorList>
    </citation>
    <scope>NUCLEOTIDE SEQUENCE</scope>
    <source>
        <strain evidence="9">G188</strain>
    </source>
</reference>
<dbReference type="SMART" id="SM00475">
    <property type="entry name" value="53EXOc"/>
    <property type="match status" value="1"/>
</dbReference>
<dbReference type="GO" id="GO:0008409">
    <property type="term" value="F:5'-3' exonuclease activity"/>
    <property type="evidence" value="ECO:0007669"/>
    <property type="project" value="InterPro"/>
</dbReference>
<evidence type="ECO:0000256" key="3">
    <source>
        <dbReference type="ARBA" id="ARBA00022839"/>
    </source>
</evidence>